<organism evidence="14">
    <name type="scientific">Cacopsylla melanoneura</name>
    <dbReference type="NCBI Taxonomy" id="428564"/>
    <lineage>
        <taxon>Eukaryota</taxon>
        <taxon>Metazoa</taxon>
        <taxon>Ecdysozoa</taxon>
        <taxon>Arthropoda</taxon>
        <taxon>Hexapoda</taxon>
        <taxon>Insecta</taxon>
        <taxon>Pterygota</taxon>
        <taxon>Neoptera</taxon>
        <taxon>Paraneoptera</taxon>
        <taxon>Hemiptera</taxon>
        <taxon>Sternorrhyncha</taxon>
        <taxon>Psylloidea</taxon>
        <taxon>Psyllidae</taxon>
        <taxon>Psyllinae</taxon>
        <taxon>Cacopsylla</taxon>
    </lineage>
</organism>
<dbReference type="FunFam" id="1.20.1270.50:FF:000002">
    <property type="entry name" value="Alpha-mannosidase"/>
    <property type="match status" value="1"/>
</dbReference>
<evidence type="ECO:0000256" key="1">
    <source>
        <dbReference type="ARBA" id="ARBA00000365"/>
    </source>
</evidence>
<keyword evidence="6 11" id="KW-0378">Hydrolase</keyword>
<feature type="transmembrane region" description="Helical" evidence="12">
    <location>
        <begin position="59"/>
        <end position="78"/>
    </location>
</feature>
<dbReference type="GO" id="GO:0004559">
    <property type="term" value="F:alpha-mannosidase activity"/>
    <property type="evidence" value="ECO:0007669"/>
    <property type="project" value="UniProtKB-EC"/>
</dbReference>
<dbReference type="Pfam" id="PF07748">
    <property type="entry name" value="Glyco_hydro_38C"/>
    <property type="match status" value="1"/>
</dbReference>
<dbReference type="SUPFAM" id="SSF88713">
    <property type="entry name" value="Glycoside hydrolase/deacetylase"/>
    <property type="match status" value="1"/>
</dbReference>
<dbReference type="Pfam" id="PF17677">
    <property type="entry name" value="Glyco_hydro38C2"/>
    <property type="match status" value="1"/>
</dbReference>
<dbReference type="FunFam" id="1.20.1270.50:FF:000003">
    <property type="entry name" value="Alpha-mannosidase"/>
    <property type="match status" value="1"/>
</dbReference>
<dbReference type="Gene3D" id="3.20.110.10">
    <property type="entry name" value="Glycoside hydrolase 38, N terminal domain"/>
    <property type="match status" value="1"/>
</dbReference>
<feature type="domain" description="Glycoside hydrolase family 38 central" evidence="13">
    <location>
        <begin position="439"/>
        <end position="518"/>
    </location>
</feature>
<keyword evidence="9" id="KW-0325">Glycoprotein</keyword>
<name>A0A8D8VAI9_9HEMI</name>
<dbReference type="FunFam" id="3.20.110.10:FF:000001">
    <property type="entry name" value="Alpha-mannosidase"/>
    <property type="match status" value="1"/>
</dbReference>
<dbReference type="InterPro" id="IPR037094">
    <property type="entry name" value="Glyco_hydro_38_cen_sf"/>
</dbReference>
<proteinExistence type="inferred from homology"/>
<evidence type="ECO:0000256" key="4">
    <source>
        <dbReference type="ARBA" id="ARBA00022723"/>
    </source>
</evidence>
<dbReference type="PANTHER" id="PTHR11607">
    <property type="entry name" value="ALPHA-MANNOSIDASE"/>
    <property type="match status" value="1"/>
</dbReference>
<evidence type="ECO:0000259" key="13">
    <source>
        <dbReference type="SMART" id="SM00872"/>
    </source>
</evidence>
<keyword evidence="5" id="KW-0732">Signal</keyword>
<dbReference type="FunFam" id="2.70.98.30:FF:000003">
    <property type="entry name" value="Alpha-mannosidase"/>
    <property type="match status" value="1"/>
</dbReference>
<keyword evidence="4 11" id="KW-0479">Metal-binding</keyword>
<dbReference type="SMART" id="SM00872">
    <property type="entry name" value="Alpha-mann_mid"/>
    <property type="match status" value="1"/>
</dbReference>
<dbReference type="GO" id="GO:0005764">
    <property type="term" value="C:lysosome"/>
    <property type="evidence" value="ECO:0007669"/>
    <property type="project" value="TreeGrafter"/>
</dbReference>
<dbReference type="InterPro" id="IPR000602">
    <property type="entry name" value="Glyco_hydro_38_N"/>
</dbReference>
<dbReference type="EC" id="3.2.1.-" evidence="11"/>
<dbReference type="SUPFAM" id="SSF74650">
    <property type="entry name" value="Galactose mutarotase-like"/>
    <property type="match status" value="1"/>
</dbReference>
<evidence type="ECO:0000256" key="7">
    <source>
        <dbReference type="ARBA" id="ARBA00022833"/>
    </source>
</evidence>
<keyword evidence="12" id="KW-0472">Membrane</keyword>
<evidence type="ECO:0000256" key="2">
    <source>
        <dbReference type="ARBA" id="ARBA00009792"/>
    </source>
</evidence>
<dbReference type="InterPro" id="IPR028995">
    <property type="entry name" value="Glyco_hydro_57/38_cen_sf"/>
</dbReference>
<dbReference type="EMBL" id="HBUF01359623">
    <property type="protein sequence ID" value="CAG6719940.1"/>
    <property type="molecule type" value="Transcribed_RNA"/>
</dbReference>
<evidence type="ECO:0000256" key="5">
    <source>
        <dbReference type="ARBA" id="ARBA00022729"/>
    </source>
</evidence>
<dbReference type="InterPro" id="IPR048534">
    <property type="entry name" value="Man2a1-like_dom"/>
</dbReference>
<keyword evidence="7 11" id="KW-0862">Zinc</keyword>
<keyword evidence="12" id="KW-1133">Transmembrane helix</keyword>
<accession>A0A8D8VAI9</accession>
<evidence type="ECO:0000313" key="14">
    <source>
        <dbReference type="EMBL" id="CAG6719940.1"/>
    </source>
</evidence>
<dbReference type="InterPro" id="IPR011330">
    <property type="entry name" value="Glyco_hydro/deAcase_b/a-brl"/>
</dbReference>
<evidence type="ECO:0000256" key="10">
    <source>
        <dbReference type="ARBA" id="ARBA00023295"/>
    </source>
</evidence>
<comment type="cofactor">
    <cofactor evidence="11">
        <name>Zn(2+)</name>
        <dbReference type="ChEBI" id="CHEBI:29105"/>
    </cofactor>
    <text evidence="11">Binds 1 zinc ion per subunit.</text>
</comment>
<dbReference type="InterPro" id="IPR027291">
    <property type="entry name" value="Glyco_hydro_38_N_sf"/>
</dbReference>
<protein>
    <recommendedName>
        <fullName evidence="3 11">Alpha-mannosidase</fullName>
        <ecNumber evidence="11">3.2.1.-</ecNumber>
    </recommendedName>
</protein>
<dbReference type="InterPro" id="IPR015341">
    <property type="entry name" value="Glyco_hydro_38_cen"/>
</dbReference>
<dbReference type="InterPro" id="IPR011013">
    <property type="entry name" value="Gal_mutarotase_sf_dom"/>
</dbReference>
<keyword evidence="8" id="KW-1015">Disulfide bond</keyword>
<comment type="catalytic activity">
    <reaction evidence="1">
        <text>Hydrolysis of terminal, non-reducing alpha-D-mannose residues in alpha-D-mannosides.</text>
        <dbReference type="EC" id="3.2.1.24"/>
    </reaction>
</comment>
<dbReference type="GO" id="GO:0046872">
    <property type="term" value="F:metal ion binding"/>
    <property type="evidence" value="ECO:0007669"/>
    <property type="project" value="UniProtKB-KW"/>
</dbReference>
<keyword evidence="10 11" id="KW-0326">Glycosidase</keyword>
<dbReference type="InterPro" id="IPR050843">
    <property type="entry name" value="Glycosyl_Hydrlase_38"/>
</dbReference>
<dbReference type="InterPro" id="IPR041147">
    <property type="entry name" value="GH38_C"/>
</dbReference>
<dbReference type="GO" id="GO:0030246">
    <property type="term" value="F:carbohydrate binding"/>
    <property type="evidence" value="ECO:0007669"/>
    <property type="project" value="InterPro"/>
</dbReference>
<evidence type="ECO:0000256" key="12">
    <source>
        <dbReference type="SAM" id="Phobius"/>
    </source>
</evidence>
<dbReference type="GO" id="GO:0006013">
    <property type="term" value="P:mannose metabolic process"/>
    <property type="evidence" value="ECO:0007669"/>
    <property type="project" value="InterPro"/>
</dbReference>
<dbReference type="InterPro" id="IPR011682">
    <property type="entry name" value="Glyco_hydro_38_C"/>
</dbReference>
<sequence>MSSSSPLLSSVLYGPFRCLRKAFGSVRNALGCPSGAVGSYQVFSSSSSCTMLGSNVRNVALCIGVVVVSFVLISSYYLSDSDYRRKLADIKSPRHARVNRPDSCSYPVCHPIKPGFLNVHVISHSHDDMGWLKTVDEYYTGGGDPRVPFSVRRIIGTVVEALNNNPERRFIQVETGFFSMWWKEQNDSTKALVHKLVNSGRLEFTGGAWSMNDEATAYYASIMDGFSLGLRLLNETFGRCGLPRIGWQIDPFGHSKEMASMFAQMGYEGFMFARIDYQDHEKRKQEKGLQMLWEANPDLGKSSHMFTEIINYLYNPPNGFCFDTTFCGNEFIDDYSDPGYNAESKAYSFMGWVQEQAPMYRSSNIPALFGGDFRYQDAEPYFANLDRMINYVNSLQSSGSQINLLYSTPSCYIKAVHDSGITLPTKQDDFFPYGSGAHAYWTGFFTSRPALKRYERYGHSMLQVCKQLYVLSNLRSHSEHNHESDLNVLREAMGVIQHHDGITGTAKQHPSNNYAELVHNGLAACEKMAAEAFQSIMKPSLNQTSEPPPVVPKVGTCHYLNVSSCQFTETWDKFVINVYNSLGRSVDRYVRVPVRQNVVYTIQDDTGAVLQTQMVPIHLKVLQMSERNSQKAEHASTATVELIFRASLPALGYASYFVTTAPVSQENSKSNEMRASTDMMIGTRMLGLEFNQTTGLITALLKNNISLPMTQSYGYYTGHVSDTGSNDMGEISSGAYIFKPDNFVSLSNGKVDLMVYKGPLVHEVHQTYSDPFSDSSFVSQIIRIYKGEDHIEFEWLVGPIPISDNIGKEIVTRYKIPSLNTVNRFYTDSNGREMLERIRNYRSTWDLQNGEPISANYYPVTSRISVKGDWLQMSVLTDRSQGGTSLTKGEIELMIHRRLLSDDGKGVEEPLNEPGVDNKGLAIRGQHWLTLGDRSTQSAVDRALSLELTYRPWLFFTQVDAGVDFNAWARENRMQYSAMKKKLPEGIHVLTLEPWTDGNILLRLEHTLQSGDHPELSKPASINLYKFFHPFRIQTIYETSLSGAQWYQDMTRMKWKVDPDILVHQNSDQAASVDRSFVDVFNITLTPMMIRTFVLSVEYRHNLVI</sequence>
<dbReference type="Pfam" id="PF21260">
    <property type="entry name" value="Laman-like_dom"/>
    <property type="match status" value="1"/>
</dbReference>
<dbReference type="Gene3D" id="2.60.40.1360">
    <property type="match status" value="1"/>
</dbReference>
<evidence type="ECO:0000256" key="11">
    <source>
        <dbReference type="RuleBase" id="RU361199"/>
    </source>
</evidence>
<evidence type="ECO:0000256" key="8">
    <source>
        <dbReference type="ARBA" id="ARBA00023157"/>
    </source>
</evidence>
<dbReference type="Pfam" id="PF09261">
    <property type="entry name" value="Alpha-mann_mid"/>
    <property type="match status" value="1"/>
</dbReference>
<evidence type="ECO:0000256" key="9">
    <source>
        <dbReference type="ARBA" id="ARBA00023180"/>
    </source>
</evidence>
<comment type="similarity">
    <text evidence="2 11">Belongs to the glycosyl hydrolase 38 family.</text>
</comment>
<evidence type="ECO:0000256" key="6">
    <source>
        <dbReference type="ARBA" id="ARBA00022801"/>
    </source>
</evidence>
<dbReference type="InterPro" id="IPR013780">
    <property type="entry name" value="Glyco_hydro_b"/>
</dbReference>
<dbReference type="CDD" id="cd10810">
    <property type="entry name" value="GH38N_AMII_LAM_like"/>
    <property type="match status" value="1"/>
</dbReference>
<evidence type="ECO:0000256" key="3">
    <source>
        <dbReference type="ARBA" id="ARBA00012752"/>
    </source>
</evidence>
<keyword evidence="12" id="KW-0812">Transmembrane</keyword>
<dbReference type="Gene3D" id="2.70.98.30">
    <property type="entry name" value="Golgi alpha-mannosidase II, domain 4"/>
    <property type="match status" value="1"/>
</dbReference>
<dbReference type="SUPFAM" id="SSF88688">
    <property type="entry name" value="Families 57/38 glycoside transferase middle domain"/>
    <property type="match status" value="1"/>
</dbReference>
<dbReference type="PANTHER" id="PTHR11607:SF3">
    <property type="entry name" value="LYSOSOMAL ALPHA-MANNOSIDASE"/>
    <property type="match status" value="1"/>
</dbReference>
<dbReference type="AlphaFoldDB" id="A0A8D8VAI9"/>
<dbReference type="Gene3D" id="1.20.1270.50">
    <property type="entry name" value="Glycoside hydrolase family 38, central domain"/>
    <property type="match status" value="2"/>
</dbReference>
<dbReference type="Pfam" id="PF01074">
    <property type="entry name" value="Glyco_hydro_38N"/>
    <property type="match status" value="1"/>
</dbReference>
<dbReference type="FunFam" id="2.60.40.1180:FF:000018">
    <property type="entry name" value="Alpha-mannosidase"/>
    <property type="match status" value="1"/>
</dbReference>
<reference evidence="14" key="1">
    <citation type="submission" date="2021-05" db="EMBL/GenBank/DDBJ databases">
        <authorList>
            <person name="Alioto T."/>
            <person name="Alioto T."/>
            <person name="Gomez Garrido J."/>
        </authorList>
    </citation>
    <scope>NUCLEOTIDE SEQUENCE</scope>
</reference>
<dbReference type="Gene3D" id="2.60.40.1180">
    <property type="entry name" value="Golgi alpha-mannosidase II"/>
    <property type="match status" value="1"/>
</dbReference>